<accession>A0ABZ3FE53</accession>
<protein>
    <submittedName>
        <fullName evidence="1">Uncharacterized protein</fullName>
    </submittedName>
</protein>
<sequence length="92" mass="10495">MKLTLISLERCFKSAIENSAKYIAVKINTRGSSAEEIIINPKENIISKLNYYKKAYTDDLVLKSYDGIRITGITYGDTFEEIEKDLIGKNLR</sequence>
<dbReference type="Proteomes" id="UP001477947">
    <property type="component" value="Chromosome"/>
</dbReference>
<gene>
    <name evidence="1" type="ORF">TPELB_23630</name>
</gene>
<keyword evidence="2" id="KW-1185">Reference proteome</keyword>
<name>A0ABZ3FE53_9FIRM</name>
<reference evidence="1 2" key="1">
    <citation type="submission" date="2024-04" db="EMBL/GenBank/DDBJ databases">
        <title>Isolation and characterization of novel acetogenic strains of the genera Terrisporobacter and Acetoanaerobium.</title>
        <authorList>
            <person name="Boeer T."/>
            <person name="Schueler M.A."/>
            <person name="Lueschen A."/>
            <person name="Eysell L."/>
            <person name="Droege J."/>
            <person name="Heinemann M."/>
            <person name="Engelhardt L."/>
            <person name="Basen M."/>
            <person name="Daniel R."/>
        </authorList>
    </citation>
    <scope>NUCLEOTIDE SEQUENCE [LARGE SCALE GENOMIC DNA]</scope>
    <source>
        <strain evidence="1 2">ELB</strain>
    </source>
</reference>
<dbReference type="RefSeq" id="WP_343337303.1">
    <property type="nucleotide sequence ID" value="NZ_CP154622.1"/>
</dbReference>
<dbReference type="EMBL" id="CP154622">
    <property type="protein sequence ID" value="XAM42050.1"/>
    <property type="molecule type" value="Genomic_DNA"/>
</dbReference>
<evidence type="ECO:0000313" key="1">
    <source>
        <dbReference type="EMBL" id="XAM42050.1"/>
    </source>
</evidence>
<organism evidence="1 2">
    <name type="scientific">Terrisporobacter petrolearius</name>
    <dbReference type="NCBI Taxonomy" id="1460447"/>
    <lineage>
        <taxon>Bacteria</taxon>
        <taxon>Bacillati</taxon>
        <taxon>Bacillota</taxon>
        <taxon>Clostridia</taxon>
        <taxon>Peptostreptococcales</taxon>
        <taxon>Peptostreptococcaceae</taxon>
        <taxon>Terrisporobacter</taxon>
    </lineage>
</organism>
<evidence type="ECO:0000313" key="2">
    <source>
        <dbReference type="Proteomes" id="UP001477947"/>
    </source>
</evidence>
<proteinExistence type="predicted"/>